<name>A0A7K1GIM8_9FLAO</name>
<keyword evidence="2" id="KW-1185">Reference proteome</keyword>
<dbReference type="RefSeq" id="WP_155090098.1">
    <property type="nucleotide sequence ID" value="NZ_WJYA01000009.1"/>
</dbReference>
<gene>
    <name evidence="1" type="ORF">F1003_14200</name>
</gene>
<reference evidence="1 2" key="1">
    <citation type="submission" date="2019-11" db="EMBL/GenBank/DDBJ databases">
        <title>Winogradskyella ouciana sp. nov., isolated from the hadal seawater of the Mariana Trench.</title>
        <authorList>
            <person name="Liu R."/>
        </authorList>
    </citation>
    <scope>NUCLEOTIDE SEQUENCE [LARGE SCALE GENOMIC DNA]</scope>
    <source>
        <strain evidence="1 2">ZXX205</strain>
    </source>
</reference>
<evidence type="ECO:0000313" key="2">
    <source>
        <dbReference type="Proteomes" id="UP000447545"/>
    </source>
</evidence>
<dbReference type="AlphaFoldDB" id="A0A7K1GIM8"/>
<proteinExistence type="predicted"/>
<organism evidence="1 2">
    <name type="scientific">Winogradskyella ouciana</name>
    <dbReference type="NCBI Taxonomy" id="2608631"/>
    <lineage>
        <taxon>Bacteria</taxon>
        <taxon>Pseudomonadati</taxon>
        <taxon>Bacteroidota</taxon>
        <taxon>Flavobacteriia</taxon>
        <taxon>Flavobacteriales</taxon>
        <taxon>Flavobacteriaceae</taxon>
        <taxon>Winogradskyella</taxon>
    </lineage>
</organism>
<protein>
    <submittedName>
        <fullName evidence="1">Uncharacterized protein</fullName>
    </submittedName>
</protein>
<comment type="caution">
    <text evidence="1">The sequence shown here is derived from an EMBL/GenBank/DDBJ whole genome shotgun (WGS) entry which is preliminary data.</text>
</comment>
<dbReference type="Proteomes" id="UP000447545">
    <property type="component" value="Unassembled WGS sequence"/>
</dbReference>
<accession>A0A7K1GIM8</accession>
<sequence>MAIKIYTLLMLASTLIGYGQNVTLLKNFNPKVKELKHSLNESRDSLNLICESKIVKVEIYNEDYEETFAIEDFHSLIPLEDLPEGKFVVDVQLVDKIVEMHIIKHKNLEEDTDSALNKDDIIEGNGMMLDEEFKVIKNSPKISVEFLLTGSKRKNPVKKKQKFYWIVLEVCNGSNSYKSMKLVSENVAEKMISKNKLDAKTDFGKRNKLTVWEVYNSSEFMKNQVADPNYINSTSSDFFNVAPYYTSTKNLIALQ</sequence>
<evidence type="ECO:0000313" key="1">
    <source>
        <dbReference type="EMBL" id="MTE28089.1"/>
    </source>
</evidence>
<dbReference type="EMBL" id="WJYA01000009">
    <property type="protein sequence ID" value="MTE28089.1"/>
    <property type="molecule type" value="Genomic_DNA"/>
</dbReference>